<proteinExistence type="predicted"/>
<reference evidence="2" key="1">
    <citation type="journal article" date="2020" name="Cell">
        <title>Large-Scale Comparative Analyses of Tick Genomes Elucidate Their Genetic Diversity and Vector Capacities.</title>
        <authorList>
            <consortium name="Tick Genome and Microbiome Consortium (TIGMIC)"/>
            <person name="Jia N."/>
            <person name="Wang J."/>
            <person name="Shi W."/>
            <person name="Du L."/>
            <person name="Sun Y."/>
            <person name="Zhan W."/>
            <person name="Jiang J.F."/>
            <person name="Wang Q."/>
            <person name="Zhang B."/>
            <person name="Ji P."/>
            <person name="Bell-Sakyi L."/>
            <person name="Cui X.M."/>
            <person name="Yuan T.T."/>
            <person name="Jiang B.G."/>
            <person name="Yang W.F."/>
            <person name="Lam T.T."/>
            <person name="Chang Q.C."/>
            <person name="Ding S.J."/>
            <person name="Wang X.J."/>
            <person name="Zhu J.G."/>
            <person name="Ruan X.D."/>
            <person name="Zhao L."/>
            <person name="Wei J.T."/>
            <person name="Ye R.Z."/>
            <person name="Que T.C."/>
            <person name="Du C.H."/>
            <person name="Zhou Y.H."/>
            <person name="Cheng J.X."/>
            <person name="Dai P.F."/>
            <person name="Guo W.B."/>
            <person name="Han X.H."/>
            <person name="Huang E.J."/>
            <person name="Li L.F."/>
            <person name="Wei W."/>
            <person name="Gao Y.C."/>
            <person name="Liu J.Z."/>
            <person name="Shao H.Z."/>
            <person name="Wang X."/>
            <person name="Wang C.C."/>
            <person name="Yang T.C."/>
            <person name="Huo Q.B."/>
            <person name="Li W."/>
            <person name="Chen H.Y."/>
            <person name="Chen S.E."/>
            <person name="Zhou L.G."/>
            <person name="Ni X.B."/>
            <person name="Tian J.H."/>
            <person name="Sheng Y."/>
            <person name="Liu T."/>
            <person name="Pan Y.S."/>
            <person name="Xia L.Y."/>
            <person name="Li J."/>
            <person name="Zhao F."/>
            <person name="Cao W.C."/>
        </authorList>
    </citation>
    <scope>NUCLEOTIDE SEQUENCE</scope>
    <source>
        <strain evidence="2">Rmic-2018</strain>
    </source>
</reference>
<dbReference type="EMBL" id="JABSTU010000001">
    <property type="protein sequence ID" value="KAH8040044.1"/>
    <property type="molecule type" value="Genomic_DNA"/>
</dbReference>
<name>A0A9J6F0R9_RHIMP</name>
<feature type="region of interest" description="Disordered" evidence="1">
    <location>
        <begin position="67"/>
        <end position="93"/>
    </location>
</feature>
<protein>
    <submittedName>
        <fullName evidence="2">Uncharacterized protein</fullName>
    </submittedName>
</protein>
<evidence type="ECO:0000256" key="1">
    <source>
        <dbReference type="SAM" id="MobiDB-lite"/>
    </source>
</evidence>
<accession>A0A9J6F0R9</accession>
<dbReference type="AlphaFoldDB" id="A0A9J6F0R9"/>
<feature type="region of interest" description="Disordered" evidence="1">
    <location>
        <begin position="116"/>
        <end position="136"/>
    </location>
</feature>
<evidence type="ECO:0000313" key="3">
    <source>
        <dbReference type="Proteomes" id="UP000821866"/>
    </source>
</evidence>
<keyword evidence="3" id="KW-1185">Reference proteome</keyword>
<sequence length="136" mass="15578">MPYYTSDEKLLSLYNIFAITKKEIHLIFTSTSSFGPGFLTTFLLEDGAGKETDRGGRYRGHVEWLEPMRPRTKDTTREERRAKTGSGGAPLFSHSPGLSLYVSNHERSGYRIRRRCVPRTPLRNGRNEKRTQNARA</sequence>
<feature type="compositionally biased region" description="Basic and acidic residues" evidence="1">
    <location>
        <begin position="125"/>
        <end position="136"/>
    </location>
</feature>
<gene>
    <name evidence="2" type="ORF">HPB51_009300</name>
</gene>
<comment type="caution">
    <text evidence="2">The sequence shown here is derived from an EMBL/GenBank/DDBJ whole genome shotgun (WGS) entry which is preliminary data.</text>
</comment>
<feature type="compositionally biased region" description="Basic and acidic residues" evidence="1">
    <location>
        <begin position="67"/>
        <end position="82"/>
    </location>
</feature>
<dbReference type="Proteomes" id="UP000821866">
    <property type="component" value="Chromosome 1"/>
</dbReference>
<evidence type="ECO:0000313" key="2">
    <source>
        <dbReference type="EMBL" id="KAH8040044.1"/>
    </source>
</evidence>
<reference evidence="2" key="2">
    <citation type="submission" date="2021-09" db="EMBL/GenBank/DDBJ databases">
        <authorList>
            <person name="Jia N."/>
            <person name="Wang J."/>
            <person name="Shi W."/>
            <person name="Du L."/>
            <person name="Sun Y."/>
            <person name="Zhan W."/>
            <person name="Jiang J."/>
            <person name="Wang Q."/>
            <person name="Zhang B."/>
            <person name="Ji P."/>
            <person name="Sakyi L.B."/>
            <person name="Cui X."/>
            <person name="Yuan T."/>
            <person name="Jiang B."/>
            <person name="Yang W."/>
            <person name="Lam T.T.-Y."/>
            <person name="Chang Q."/>
            <person name="Ding S."/>
            <person name="Wang X."/>
            <person name="Zhu J."/>
            <person name="Ruan X."/>
            <person name="Zhao L."/>
            <person name="Wei J."/>
            <person name="Que T."/>
            <person name="Du C."/>
            <person name="Cheng J."/>
            <person name="Dai P."/>
            <person name="Han X."/>
            <person name="Huang E."/>
            <person name="Gao Y."/>
            <person name="Liu J."/>
            <person name="Shao H."/>
            <person name="Ye R."/>
            <person name="Li L."/>
            <person name="Wei W."/>
            <person name="Wang X."/>
            <person name="Wang C."/>
            <person name="Huo Q."/>
            <person name="Li W."/>
            <person name="Guo W."/>
            <person name="Chen H."/>
            <person name="Chen S."/>
            <person name="Zhou L."/>
            <person name="Zhou L."/>
            <person name="Ni X."/>
            <person name="Tian J."/>
            <person name="Zhou Y."/>
            <person name="Sheng Y."/>
            <person name="Liu T."/>
            <person name="Pan Y."/>
            <person name="Xia L."/>
            <person name="Li J."/>
            <person name="Zhao F."/>
            <person name="Cao W."/>
        </authorList>
    </citation>
    <scope>NUCLEOTIDE SEQUENCE</scope>
    <source>
        <strain evidence="2">Rmic-2018</strain>
        <tissue evidence="2">Larvae</tissue>
    </source>
</reference>
<organism evidence="2 3">
    <name type="scientific">Rhipicephalus microplus</name>
    <name type="common">Cattle tick</name>
    <name type="synonym">Boophilus microplus</name>
    <dbReference type="NCBI Taxonomy" id="6941"/>
    <lineage>
        <taxon>Eukaryota</taxon>
        <taxon>Metazoa</taxon>
        <taxon>Ecdysozoa</taxon>
        <taxon>Arthropoda</taxon>
        <taxon>Chelicerata</taxon>
        <taxon>Arachnida</taxon>
        <taxon>Acari</taxon>
        <taxon>Parasitiformes</taxon>
        <taxon>Ixodida</taxon>
        <taxon>Ixodoidea</taxon>
        <taxon>Ixodidae</taxon>
        <taxon>Rhipicephalinae</taxon>
        <taxon>Rhipicephalus</taxon>
        <taxon>Boophilus</taxon>
    </lineage>
</organism>